<dbReference type="PANTHER" id="PTHR43373:SF1">
    <property type="entry name" value="NA(+)_H(+) ANTIPORTER SUBUNIT A"/>
    <property type="match status" value="1"/>
</dbReference>
<dbReference type="Pfam" id="PF13244">
    <property type="entry name" value="MbhD"/>
    <property type="match status" value="1"/>
</dbReference>
<keyword evidence="3" id="KW-1003">Cell membrane</keyword>
<feature type="transmembrane region" description="Helical" evidence="8">
    <location>
        <begin position="591"/>
        <end position="610"/>
    </location>
</feature>
<comment type="caution">
    <text evidence="12">The sequence shown here is derived from an EMBL/GenBank/DDBJ whole genome shotgun (WGS) entry which is preliminary data.</text>
</comment>
<dbReference type="Proteomes" id="UP000282656">
    <property type="component" value="Unassembled WGS sequence"/>
</dbReference>
<feature type="transmembrane region" description="Helical" evidence="8">
    <location>
        <begin position="274"/>
        <end position="293"/>
    </location>
</feature>
<dbReference type="InterPro" id="IPR050616">
    <property type="entry name" value="CPA3_Na-H_Antiporter_A"/>
</dbReference>
<evidence type="ECO:0000259" key="11">
    <source>
        <dbReference type="Pfam" id="PF20501"/>
    </source>
</evidence>
<dbReference type="InterPro" id="IPR025383">
    <property type="entry name" value="MrpA_C/MbhD"/>
</dbReference>
<dbReference type="InterPro" id="IPR001750">
    <property type="entry name" value="ND/Mrp_TM"/>
</dbReference>
<comment type="subcellular location">
    <subcellularLocation>
        <location evidence="1">Cell membrane</location>
        <topology evidence="1">Multi-pass membrane protein</topology>
    </subcellularLocation>
    <subcellularLocation>
        <location evidence="7">Membrane</location>
        <topology evidence="7">Multi-pass membrane protein</topology>
    </subcellularLocation>
</comment>
<feature type="domain" description="MrpA C-terminal/MbhD" evidence="10">
    <location>
        <begin position="601"/>
        <end position="665"/>
    </location>
</feature>
<evidence type="ECO:0000256" key="7">
    <source>
        <dbReference type="RuleBase" id="RU000320"/>
    </source>
</evidence>
<reference evidence="13" key="1">
    <citation type="submission" date="2018-09" db="EMBL/GenBank/DDBJ databases">
        <authorList>
            <person name="Livingstone P.G."/>
            <person name="Whitworth D.E."/>
        </authorList>
    </citation>
    <scope>NUCLEOTIDE SEQUENCE [LARGE SCALE GENOMIC DNA]</scope>
    <source>
        <strain evidence="13">AB047A</strain>
    </source>
</reference>
<feature type="domain" description="NADH:quinone oxidoreductase/Mrp antiporter transmembrane" evidence="9">
    <location>
        <begin position="131"/>
        <end position="413"/>
    </location>
</feature>
<feature type="transmembrane region" description="Helical" evidence="8">
    <location>
        <begin position="133"/>
        <end position="151"/>
    </location>
</feature>
<keyword evidence="5 8" id="KW-1133">Transmembrane helix</keyword>
<evidence type="ECO:0000256" key="2">
    <source>
        <dbReference type="ARBA" id="ARBA00022448"/>
    </source>
</evidence>
<proteinExistence type="predicted"/>
<dbReference type="PRINTS" id="PR01434">
    <property type="entry name" value="NADHDHGNASE5"/>
</dbReference>
<dbReference type="GO" id="GO:0005886">
    <property type="term" value="C:plasma membrane"/>
    <property type="evidence" value="ECO:0007669"/>
    <property type="project" value="UniProtKB-SubCell"/>
</dbReference>
<feature type="transmembrane region" description="Helical" evidence="8">
    <location>
        <begin position="111"/>
        <end position="128"/>
    </location>
</feature>
<evidence type="ECO:0000256" key="6">
    <source>
        <dbReference type="ARBA" id="ARBA00023136"/>
    </source>
</evidence>
<gene>
    <name evidence="12" type="ORF">D7X96_25950</name>
</gene>
<dbReference type="EMBL" id="RAWM01000085">
    <property type="protein sequence ID" value="RKH64367.1"/>
    <property type="molecule type" value="Genomic_DNA"/>
</dbReference>
<dbReference type="AlphaFoldDB" id="A0A3A8Q6V7"/>
<feature type="transmembrane region" description="Helical" evidence="8">
    <location>
        <begin position="399"/>
        <end position="422"/>
    </location>
</feature>
<feature type="transmembrane region" description="Helical" evidence="8">
    <location>
        <begin position="617"/>
        <end position="636"/>
    </location>
</feature>
<feature type="transmembrane region" description="Helical" evidence="8">
    <location>
        <begin position="68"/>
        <end position="91"/>
    </location>
</feature>
<feature type="transmembrane region" description="Helical" evidence="8">
    <location>
        <begin position="684"/>
        <end position="701"/>
    </location>
</feature>
<feature type="domain" description="MrpA C-terminal/MbhE" evidence="11">
    <location>
        <begin position="679"/>
        <end position="756"/>
    </location>
</feature>
<evidence type="ECO:0000313" key="12">
    <source>
        <dbReference type="EMBL" id="RKH64367.1"/>
    </source>
</evidence>
<dbReference type="Pfam" id="PF00361">
    <property type="entry name" value="Proton_antipo_M"/>
    <property type="match status" value="1"/>
</dbReference>
<dbReference type="OrthoDB" id="9805769at2"/>
<dbReference type="Pfam" id="PF20501">
    <property type="entry name" value="MbhE"/>
    <property type="match status" value="1"/>
</dbReference>
<feature type="transmembrane region" description="Helical" evidence="8">
    <location>
        <begin position="742"/>
        <end position="761"/>
    </location>
</feature>
<dbReference type="PANTHER" id="PTHR43373">
    <property type="entry name" value="NA(+)/H(+) ANTIPORTER SUBUNIT"/>
    <property type="match status" value="1"/>
</dbReference>
<keyword evidence="13" id="KW-1185">Reference proteome</keyword>
<keyword evidence="2" id="KW-0813">Transport</keyword>
<dbReference type="InterPro" id="IPR046806">
    <property type="entry name" value="MrpA_C/MbhE"/>
</dbReference>
<evidence type="ECO:0000313" key="13">
    <source>
        <dbReference type="Proteomes" id="UP000282656"/>
    </source>
</evidence>
<protein>
    <submittedName>
        <fullName evidence="12">DUF4040 domain-containing protein</fullName>
    </submittedName>
</protein>
<evidence type="ECO:0000259" key="10">
    <source>
        <dbReference type="Pfam" id="PF13244"/>
    </source>
</evidence>
<dbReference type="RefSeq" id="WP_121770982.1">
    <property type="nucleotide sequence ID" value="NZ_RAWM01000085.1"/>
</dbReference>
<organism evidence="12 13">
    <name type="scientific">Corallococcus interemptor</name>
    <dbReference type="NCBI Taxonomy" id="2316720"/>
    <lineage>
        <taxon>Bacteria</taxon>
        <taxon>Pseudomonadati</taxon>
        <taxon>Myxococcota</taxon>
        <taxon>Myxococcia</taxon>
        <taxon>Myxococcales</taxon>
        <taxon>Cystobacterineae</taxon>
        <taxon>Myxococcaceae</taxon>
        <taxon>Corallococcus</taxon>
    </lineage>
</organism>
<keyword evidence="6 8" id="KW-0472">Membrane</keyword>
<evidence type="ECO:0000256" key="4">
    <source>
        <dbReference type="ARBA" id="ARBA00022692"/>
    </source>
</evidence>
<evidence type="ECO:0000256" key="8">
    <source>
        <dbReference type="SAM" id="Phobius"/>
    </source>
</evidence>
<sequence>MPLLLPILLALACAPLAYVAGRWRPGAAAWMGALGALAALGALVYEWTQETTRLVFPWAPSWGLSLEFTRDGLSGLYASMALTIGALVVLYSRAYMPHHLAEEQRPPGDEVRFQGLILAFMAAMVLLVTVDDLLLLFVALDLTTIISYLLIGFDREDPESRAAALLSLVLTGATSVVFFAGAMTLGLQYGTFSLPLVFERAAQSPASTGALVCLAVGALGKSAQVPFHFWLPRAMAAPTPVSSYLHSAAMVAAGVFLLQRLYPLFAPATDVRHGLLVIGFVSMGMGSLMALVADPFKRVLAYSTIAQYGYALVLVALGSEGAPLYVAAHAPCKAALFLTAGAVTQVTGKKKLSEVGGLRHALPVLAGASAIAAAGLSALPLTVGFFKDEVFFHALAKEGPAFMAAGVVGAGLTLAYTLRLWWGLFGGPRPSAPAAPAAPPLLVAPVVVLAASILLGGVLPGLLVTPARAAAETMRGEPSTLELAYHLDARAENLLAVGAWGLGALLFATRNAWTPALSRVLNAASHVGAERGYRLLLLQLDRLSTWLHEKEVRDLRDRVASVLVPTGLLGLTVLGVTPLRDRFTVGTVGPADVTLVMALAFASAAALATLRAKGHLRLVLLISCVGFSLAMVFAFAAAPDVALTSVLVETIFTLLFAGLLALLPRERLKLAQDEAQNPRGRDRLAGAVAGASAFLLSWSALSHLHVDRVGAQTVRLAKAAHSPNVVAAVLTDFRGLDTVGEMTVVVAALLGVTSLLSLNLSRKGKKQ</sequence>
<name>A0A3A8Q6V7_9BACT</name>
<feature type="transmembrane region" description="Helical" evidence="8">
    <location>
        <begin position="243"/>
        <end position="262"/>
    </location>
</feature>
<feature type="transmembrane region" description="Helical" evidence="8">
    <location>
        <begin position="559"/>
        <end position="579"/>
    </location>
</feature>
<evidence type="ECO:0000256" key="3">
    <source>
        <dbReference type="ARBA" id="ARBA00022475"/>
    </source>
</evidence>
<keyword evidence="4 7" id="KW-0812">Transmembrane</keyword>
<evidence type="ECO:0000256" key="5">
    <source>
        <dbReference type="ARBA" id="ARBA00022989"/>
    </source>
</evidence>
<feature type="transmembrane region" description="Helical" evidence="8">
    <location>
        <begin position="442"/>
        <end position="465"/>
    </location>
</feature>
<feature type="transmembrane region" description="Helical" evidence="8">
    <location>
        <begin position="364"/>
        <end position="387"/>
    </location>
</feature>
<accession>A0A3A8Q6V7</accession>
<dbReference type="PRINTS" id="PR01435">
    <property type="entry name" value="NPOXDRDTASE5"/>
</dbReference>
<feature type="transmembrane region" description="Helical" evidence="8">
    <location>
        <begin position="29"/>
        <end position="47"/>
    </location>
</feature>
<evidence type="ECO:0000259" key="9">
    <source>
        <dbReference type="Pfam" id="PF00361"/>
    </source>
</evidence>
<evidence type="ECO:0000256" key="1">
    <source>
        <dbReference type="ARBA" id="ARBA00004651"/>
    </source>
</evidence>
<feature type="transmembrane region" description="Helical" evidence="8">
    <location>
        <begin position="163"/>
        <end position="187"/>
    </location>
</feature>
<feature type="transmembrane region" description="Helical" evidence="8">
    <location>
        <begin position="642"/>
        <end position="663"/>
    </location>
</feature>